<dbReference type="CDD" id="cd00685">
    <property type="entry name" value="Trans_IPPS_HT"/>
    <property type="match status" value="1"/>
</dbReference>
<evidence type="ECO:0000256" key="3">
    <source>
        <dbReference type="ARBA" id="ARBA00022679"/>
    </source>
</evidence>
<dbReference type="GO" id="GO:0004659">
    <property type="term" value="F:prenyltransferase activity"/>
    <property type="evidence" value="ECO:0007669"/>
    <property type="project" value="InterPro"/>
</dbReference>
<keyword evidence="4" id="KW-0479">Metal-binding</keyword>
<dbReference type="PANTHER" id="PTHR12001:SF69">
    <property type="entry name" value="ALL TRANS-POLYPRENYL-DIPHOSPHATE SYNTHASE PDSS1"/>
    <property type="match status" value="1"/>
</dbReference>
<name>A0A2A6E4E3_9BACL</name>
<dbReference type="EMBL" id="MOXJ01000001">
    <property type="protein sequence ID" value="PDO11696.1"/>
    <property type="molecule type" value="Genomic_DNA"/>
</dbReference>
<dbReference type="GO" id="GO:0008299">
    <property type="term" value="P:isoprenoid biosynthetic process"/>
    <property type="evidence" value="ECO:0007669"/>
    <property type="project" value="InterPro"/>
</dbReference>
<dbReference type="PANTHER" id="PTHR12001">
    <property type="entry name" value="GERANYLGERANYL PYROPHOSPHATE SYNTHASE"/>
    <property type="match status" value="1"/>
</dbReference>
<dbReference type="Proteomes" id="UP000243688">
    <property type="component" value="Unassembled WGS sequence"/>
</dbReference>
<sequence length="325" mass="36195">MRLTEIYLRKREELEAVERALEEAVLSDRELLEETSLHLLKAGGKRIRPMFVLLSSEFGRGDPERVRAVAVGIELIHMATLVHDDVIDDAETRRGRETVRSKWDNQIAMYTGDYLLAKALSVVTKLEDPRVHRVLSGVIVRMCVGEIEQIRLFFQIDQSVSDYLRRIRRKTALLIAASCGLGALAAQASEEAYRALYAYGAFVGMAFQIRDDVLDLTGSERELGKPPGSDLRQGNLTYPVLYALQRQDLRGRLTNAVERIRNGLHAAEALEEALAIVRSSGGLEAAESLADRYVAKALDALEGLPDGTTKRDLAEIAKFAGRRSF</sequence>
<proteinExistence type="inferred from homology"/>
<dbReference type="PROSITE" id="PS00444">
    <property type="entry name" value="POLYPRENYL_SYNTHASE_2"/>
    <property type="match status" value="1"/>
</dbReference>
<evidence type="ECO:0000256" key="5">
    <source>
        <dbReference type="ARBA" id="ARBA00022842"/>
    </source>
</evidence>
<comment type="cofactor">
    <cofactor evidence="1">
        <name>Mg(2+)</name>
        <dbReference type="ChEBI" id="CHEBI:18420"/>
    </cofactor>
</comment>
<evidence type="ECO:0000313" key="7">
    <source>
        <dbReference type="EMBL" id="PDO11696.1"/>
    </source>
</evidence>
<keyword evidence="3 6" id="KW-0808">Transferase</keyword>
<comment type="caution">
    <text evidence="7">The sequence shown here is derived from an EMBL/GenBank/DDBJ whole genome shotgun (WGS) entry which is preliminary data.</text>
</comment>
<organism evidence="7 8">
    <name type="scientific">Candidatus Reconcilbacillus cellulovorans</name>
    <dbReference type="NCBI Taxonomy" id="1906605"/>
    <lineage>
        <taxon>Bacteria</taxon>
        <taxon>Bacillati</taxon>
        <taxon>Bacillota</taxon>
        <taxon>Bacilli</taxon>
        <taxon>Bacillales</taxon>
        <taxon>Paenibacillaceae</taxon>
        <taxon>Candidatus Reconcilbacillus</taxon>
    </lineage>
</organism>
<accession>A0A2A6E4E3</accession>
<dbReference type="SFLD" id="SFLDS00005">
    <property type="entry name" value="Isoprenoid_Synthase_Type_I"/>
    <property type="match status" value="1"/>
</dbReference>
<dbReference type="InterPro" id="IPR033749">
    <property type="entry name" value="Polyprenyl_synt_CS"/>
</dbReference>
<keyword evidence="5" id="KW-0460">Magnesium</keyword>
<evidence type="ECO:0000256" key="1">
    <source>
        <dbReference type="ARBA" id="ARBA00001946"/>
    </source>
</evidence>
<dbReference type="GO" id="GO:0046872">
    <property type="term" value="F:metal ion binding"/>
    <property type="evidence" value="ECO:0007669"/>
    <property type="project" value="UniProtKB-KW"/>
</dbReference>
<evidence type="ECO:0000256" key="4">
    <source>
        <dbReference type="ARBA" id="ARBA00022723"/>
    </source>
</evidence>
<dbReference type="InterPro" id="IPR000092">
    <property type="entry name" value="Polyprenyl_synt"/>
</dbReference>
<protein>
    <submittedName>
        <fullName evidence="7">Heptaprenyl diphosphate synthase</fullName>
    </submittedName>
</protein>
<dbReference type="SUPFAM" id="SSF48576">
    <property type="entry name" value="Terpenoid synthases"/>
    <property type="match status" value="1"/>
</dbReference>
<comment type="similarity">
    <text evidence="2 6">Belongs to the FPP/GGPP synthase family.</text>
</comment>
<dbReference type="InterPro" id="IPR008949">
    <property type="entry name" value="Isoprenoid_synthase_dom_sf"/>
</dbReference>
<dbReference type="PROSITE" id="PS00723">
    <property type="entry name" value="POLYPRENYL_SYNTHASE_1"/>
    <property type="match status" value="1"/>
</dbReference>
<dbReference type="Gene3D" id="1.10.600.10">
    <property type="entry name" value="Farnesyl Diphosphate Synthase"/>
    <property type="match status" value="1"/>
</dbReference>
<reference evidence="7 8" key="1">
    <citation type="submission" date="2016-12" db="EMBL/GenBank/DDBJ databases">
        <title>Candidatus Reconcilibacillus cellulovorans genome.</title>
        <authorList>
            <person name="Kolinko S."/>
            <person name="Wu Y.-W."/>
            <person name="Tachea F."/>
            <person name="Denzel E."/>
            <person name="Hiras J."/>
            <person name="Baecker N."/>
            <person name="Chan L.J."/>
            <person name="Eichorst S.A."/>
            <person name="Frey D."/>
            <person name="Adams P.D."/>
            <person name="Pray T."/>
            <person name="Tanjore D."/>
            <person name="Petzold C.J."/>
            <person name="Gladden J.M."/>
            <person name="Simmons B.A."/>
            <person name="Singer S.W."/>
        </authorList>
    </citation>
    <scope>NUCLEOTIDE SEQUENCE [LARGE SCALE GENOMIC DNA]</scope>
    <source>
        <strain evidence="7">JTherm</strain>
    </source>
</reference>
<evidence type="ECO:0000256" key="6">
    <source>
        <dbReference type="RuleBase" id="RU004466"/>
    </source>
</evidence>
<dbReference type="Pfam" id="PF00348">
    <property type="entry name" value="polyprenyl_synt"/>
    <property type="match status" value="1"/>
</dbReference>
<gene>
    <name evidence="7" type="ORF">BLM47_00855</name>
</gene>
<dbReference type="AlphaFoldDB" id="A0A2A6E4E3"/>
<evidence type="ECO:0000313" key="8">
    <source>
        <dbReference type="Proteomes" id="UP000243688"/>
    </source>
</evidence>
<evidence type="ECO:0000256" key="2">
    <source>
        <dbReference type="ARBA" id="ARBA00006706"/>
    </source>
</evidence>